<feature type="compositionally biased region" description="Basic and acidic residues" evidence="1">
    <location>
        <begin position="406"/>
        <end position="415"/>
    </location>
</feature>
<evidence type="ECO:0000313" key="2">
    <source>
        <dbReference type="EMBL" id="KAK5116019.1"/>
    </source>
</evidence>
<feature type="compositionally biased region" description="Acidic residues" evidence="1">
    <location>
        <begin position="683"/>
        <end position="696"/>
    </location>
</feature>
<protein>
    <submittedName>
        <fullName evidence="2">Uncharacterized protein</fullName>
    </submittedName>
</protein>
<feature type="region of interest" description="Disordered" evidence="1">
    <location>
        <begin position="331"/>
        <end position="371"/>
    </location>
</feature>
<feature type="compositionally biased region" description="Low complexity" evidence="1">
    <location>
        <begin position="652"/>
        <end position="669"/>
    </location>
</feature>
<evidence type="ECO:0000256" key="1">
    <source>
        <dbReference type="SAM" id="MobiDB-lite"/>
    </source>
</evidence>
<feature type="compositionally biased region" description="Polar residues" evidence="1">
    <location>
        <begin position="272"/>
        <end position="289"/>
    </location>
</feature>
<proteinExistence type="predicted"/>
<feature type="region of interest" description="Disordered" evidence="1">
    <location>
        <begin position="761"/>
        <end position="850"/>
    </location>
</feature>
<feature type="region of interest" description="Disordered" evidence="1">
    <location>
        <begin position="1"/>
        <end position="104"/>
    </location>
</feature>
<comment type="caution">
    <text evidence="2">The sequence shown here is derived from an EMBL/GenBank/DDBJ whole genome shotgun (WGS) entry which is preliminary data.</text>
</comment>
<feature type="compositionally biased region" description="Basic residues" evidence="1">
    <location>
        <begin position="62"/>
        <end position="71"/>
    </location>
</feature>
<feature type="compositionally biased region" description="Polar residues" evidence="1">
    <location>
        <begin position="722"/>
        <end position="735"/>
    </location>
</feature>
<gene>
    <name evidence="2" type="ORF">LTR62_000475</name>
</gene>
<name>A0AAN7TMR0_9PEZI</name>
<feature type="compositionally biased region" description="Gly residues" evidence="1">
    <location>
        <begin position="778"/>
        <end position="787"/>
    </location>
</feature>
<feature type="compositionally biased region" description="Low complexity" evidence="1">
    <location>
        <begin position="72"/>
        <end position="81"/>
    </location>
</feature>
<sequence length="947" mass="103474">MAPMTLREVLSESALSTVSSPTLTNPDMVLPADFRVATPDSPERMGSPPSPSYLRQNAPTPARKKEKRGLMSRKMLLLRSRTGSSTNTLPPQSPIPRSVASPSSFNSDYNSAYGSSPILMDVGNLAPERLEEPRLSLSRSSFNSEDMAGVPSFLAKYELPDGPTTDDEMFDSDSATPQKYGYSVSIEGGLDAHRRQQEEDELNSAILSRRAEHILANAKKRLNLMEGNLRGARDLVAPLTAANLKRATSLGSAHHTGSPARPRYPIDLRDTPVSQPPSRHLQGQASSPTIGREYYSHSRGMSDIELPERPYSALSGDKIVTRNGRIPIRTSERSWTPSLRNSKSHDSLGSNGMYPNGRASPLHPKSSPDGNLGVLIEDEILQKPVSVRSTSQEEARRNHGLGIERPSSHAEDLREQMTSLKGKISNLKERAREDSMRRQSMQTLRTASPFNNAVASPPEFFYTQAQSYGSPVLDTNAGVGHVSDEVSPATSSVRRAWEAVGPPTGSVNAFAQRVSGQTSPVVSPLERDAYLEESVAPQSQSVHKRTPSGRVIIQSSYNRYSHHQERDSQDLPLPSENLGFAQASPGAQIVDSYLRSGQYSPPSSEARELGDAEDDISVYEDAEVELPPVVAHEDRDDAFDYKNFFLSSALGSYSQGRRSSDSSTSSMTSIATARGPTFTQNENESENNADDADDEFNPNSGIYPPPTPQTPERLKEIERHIQQNSHQRSLSTESISTVATFATANEGEDEDETTGQLDSRLQNLSWPMPPSQPSTTRGSGGGNGSGGSRPSTAIKRPLERERQARPQDESFDRTDSGVGLSSSSSHHHHHHHHQTPTDRVFNKPNALPLKNGLISPPTSPSTAFMHDPTTLVVNALINPEGRQLGLKEKAVLFGVVESLRGVVGRLQWERVDEGVDAGQGTEDQGEQVVMLRRRLEQARRVLEGAFE</sequence>
<dbReference type="AlphaFoldDB" id="A0AAN7TMR0"/>
<feature type="compositionally biased region" description="Basic and acidic residues" evidence="1">
    <location>
        <begin position="712"/>
        <end position="721"/>
    </location>
</feature>
<feature type="region of interest" description="Disordered" evidence="1">
    <location>
        <begin position="248"/>
        <end position="294"/>
    </location>
</feature>
<organism evidence="2 3">
    <name type="scientific">Meristemomyces frigidus</name>
    <dbReference type="NCBI Taxonomy" id="1508187"/>
    <lineage>
        <taxon>Eukaryota</taxon>
        <taxon>Fungi</taxon>
        <taxon>Dikarya</taxon>
        <taxon>Ascomycota</taxon>
        <taxon>Pezizomycotina</taxon>
        <taxon>Dothideomycetes</taxon>
        <taxon>Dothideomycetidae</taxon>
        <taxon>Mycosphaerellales</taxon>
        <taxon>Teratosphaeriaceae</taxon>
        <taxon>Meristemomyces</taxon>
    </lineage>
</organism>
<feature type="region of interest" description="Disordered" evidence="1">
    <location>
        <begin position="652"/>
        <end position="735"/>
    </location>
</feature>
<dbReference type="EMBL" id="JAVRRL010000010">
    <property type="protein sequence ID" value="KAK5116019.1"/>
    <property type="molecule type" value="Genomic_DNA"/>
</dbReference>
<feature type="compositionally biased region" description="Basic residues" evidence="1">
    <location>
        <begin position="825"/>
        <end position="834"/>
    </location>
</feature>
<feature type="compositionally biased region" description="Basic and acidic residues" evidence="1">
    <location>
        <begin position="796"/>
        <end position="815"/>
    </location>
</feature>
<reference evidence="2" key="1">
    <citation type="submission" date="2023-08" db="EMBL/GenBank/DDBJ databases">
        <title>Black Yeasts Isolated from many extreme environments.</title>
        <authorList>
            <person name="Coleine C."/>
            <person name="Stajich J.E."/>
            <person name="Selbmann L."/>
        </authorList>
    </citation>
    <scope>NUCLEOTIDE SEQUENCE</scope>
    <source>
        <strain evidence="2">CCFEE 5401</strain>
    </source>
</reference>
<feature type="region of interest" description="Disordered" evidence="1">
    <location>
        <begin position="385"/>
        <end position="415"/>
    </location>
</feature>
<accession>A0AAN7TMR0</accession>
<dbReference type="Proteomes" id="UP001310890">
    <property type="component" value="Unassembled WGS sequence"/>
</dbReference>
<feature type="compositionally biased region" description="Polar residues" evidence="1">
    <location>
        <begin position="13"/>
        <end position="25"/>
    </location>
</feature>
<evidence type="ECO:0000313" key="3">
    <source>
        <dbReference type="Proteomes" id="UP001310890"/>
    </source>
</evidence>